<evidence type="ECO:0000313" key="2">
    <source>
        <dbReference type="EMBL" id="GAA0159439.1"/>
    </source>
</evidence>
<reference evidence="2 3" key="1">
    <citation type="submission" date="2024-01" db="EMBL/GenBank/DDBJ databases">
        <title>The complete chloroplast genome sequence of Lithospermum erythrorhizon: insights into the phylogenetic relationship among Boraginaceae species and the maternal lineages of purple gromwells.</title>
        <authorList>
            <person name="Okada T."/>
            <person name="Watanabe K."/>
        </authorList>
    </citation>
    <scope>NUCLEOTIDE SEQUENCE [LARGE SCALE GENOMIC DNA]</scope>
</reference>
<sequence length="198" mass="22378">MERVCRGNLVGAAGDDELQGPGMASDPIVGMEISEDAVRAFPTDDRTDLSPKFPSDPNSNMIPMLLTVPYIKSNNGDSPRSMKEIEADEWLIAMKSEIDSIYQNKVWTLMDLPEGARPIECKWVFKCKMDKDGNVHVCKARLVARGFKQIQGIDYDETFFPVVKFKSIRIILAIAAYYDYEIWQMDVKNAFLNGNLEV</sequence>
<evidence type="ECO:0000259" key="1">
    <source>
        <dbReference type="Pfam" id="PF07727"/>
    </source>
</evidence>
<dbReference type="EMBL" id="BAABME010003600">
    <property type="protein sequence ID" value="GAA0159439.1"/>
    <property type="molecule type" value="Genomic_DNA"/>
</dbReference>
<proteinExistence type="predicted"/>
<feature type="domain" description="Reverse transcriptase Ty1/copia-type" evidence="1">
    <location>
        <begin position="104"/>
        <end position="197"/>
    </location>
</feature>
<keyword evidence="2" id="KW-0812">Transmembrane</keyword>
<keyword evidence="3" id="KW-1185">Reference proteome</keyword>
<comment type="caution">
    <text evidence="2">The sequence shown here is derived from an EMBL/GenBank/DDBJ whole genome shotgun (WGS) entry which is preliminary data.</text>
</comment>
<gene>
    <name evidence="2" type="ORF">LIER_16209</name>
</gene>
<dbReference type="AlphaFoldDB" id="A0AAV3Q5S3"/>
<organism evidence="2 3">
    <name type="scientific">Lithospermum erythrorhizon</name>
    <name type="common">Purple gromwell</name>
    <name type="synonym">Lithospermum officinale var. erythrorhizon</name>
    <dbReference type="NCBI Taxonomy" id="34254"/>
    <lineage>
        <taxon>Eukaryota</taxon>
        <taxon>Viridiplantae</taxon>
        <taxon>Streptophyta</taxon>
        <taxon>Embryophyta</taxon>
        <taxon>Tracheophyta</taxon>
        <taxon>Spermatophyta</taxon>
        <taxon>Magnoliopsida</taxon>
        <taxon>eudicotyledons</taxon>
        <taxon>Gunneridae</taxon>
        <taxon>Pentapetalae</taxon>
        <taxon>asterids</taxon>
        <taxon>lamiids</taxon>
        <taxon>Boraginales</taxon>
        <taxon>Boraginaceae</taxon>
        <taxon>Boraginoideae</taxon>
        <taxon>Lithospermeae</taxon>
        <taxon>Lithospermum</taxon>
    </lineage>
</organism>
<dbReference type="Pfam" id="PF07727">
    <property type="entry name" value="RVT_2"/>
    <property type="match status" value="1"/>
</dbReference>
<name>A0AAV3Q5S3_LITER</name>
<dbReference type="InterPro" id="IPR013103">
    <property type="entry name" value="RVT_2"/>
</dbReference>
<keyword evidence="2" id="KW-0472">Membrane</keyword>
<evidence type="ECO:0000313" key="3">
    <source>
        <dbReference type="Proteomes" id="UP001454036"/>
    </source>
</evidence>
<protein>
    <submittedName>
        <fullName evidence="2">Transmembrane signal receptor</fullName>
    </submittedName>
</protein>
<keyword evidence="2" id="KW-0675">Receptor</keyword>
<dbReference type="Proteomes" id="UP001454036">
    <property type="component" value="Unassembled WGS sequence"/>
</dbReference>
<accession>A0AAV3Q5S3</accession>